<dbReference type="Proteomes" id="UP001186974">
    <property type="component" value="Unassembled WGS sequence"/>
</dbReference>
<comment type="caution">
    <text evidence="1">The sequence shown here is derived from an EMBL/GenBank/DDBJ whole genome shotgun (WGS) entry which is preliminary data.</text>
</comment>
<sequence length="203" mass="23145">RINHDCRPNSHYYFDKKTFTHHVHAARTILPGEEITISYISPYLALAERTERIVNQWGFTCSCSQCTAPKQFSDASDARVSLIYELEGELDDLSPNRTATPETAELLISLYEQERFEVPIAEAYTYAALEYAYVGNKEMARKYAALAVERNLLWLGPRSKYVSGMAVLMEEPEVHASWRYLEKRGNATVDADGGDRLRRNSVI</sequence>
<evidence type="ECO:0000313" key="1">
    <source>
        <dbReference type="EMBL" id="KAK3061237.1"/>
    </source>
</evidence>
<feature type="non-terminal residue" evidence="1">
    <location>
        <position position="1"/>
    </location>
</feature>
<organism evidence="1 2">
    <name type="scientific">Coniosporium uncinatum</name>
    <dbReference type="NCBI Taxonomy" id="93489"/>
    <lineage>
        <taxon>Eukaryota</taxon>
        <taxon>Fungi</taxon>
        <taxon>Dikarya</taxon>
        <taxon>Ascomycota</taxon>
        <taxon>Pezizomycotina</taxon>
        <taxon>Dothideomycetes</taxon>
        <taxon>Dothideomycetes incertae sedis</taxon>
        <taxon>Coniosporium</taxon>
    </lineage>
</organism>
<gene>
    <name evidence="1" type="ORF">LTS18_006710</name>
</gene>
<protein>
    <submittedName>
        <fullName evidence="1">Uncharacterized protein</fullName>
    </submittedName>
</protein>
<reference evidence="1" key="1">
    <citation type="submission" date="2024-09" db="EMBL/GenBank/DDBJ databases">
        <title>Black Yeasts Isolated from many extreme environments.</title>
        <authorList>
            <person name="Coleine C."/>
            <person name="Stajich J.E."/>
            <person name="Selbmann L."/>
        </authorList>
    </citation>
    <scope>NUCLEOTIDE SEQUENCE</scope>
    <source>
        <strain evidence="1">CCFEE 5737</strain>
    </source>
</reference>
<proteinExistence type="predicted"/>
<evidence type="ECO:0000313" key="2">
    <source>
        <dbReference type="Proteomes" id="UP001186974"/>
    </source>
</evidence>
<accession>A0ACC3D3C5</accession>
<name>A0ACC3D3C5_9PEZI</name>
<keyword evidence="2" id="KW-1185">Reference proteome</keyword>
<dbReference type="EMBL" id="JAWDJW010007974">
    <property type="protein sequence ID" value="KAK3061237.1"/>
    <property type="molecule type" value="Genomic_DNA"/>
</dbReference>